<dbReference type="Proteomes" id="UP000295455">
    <property type="component" value="Unassembled WGS sequence"/>
</dbReference>
<dbReference type="InterPro" id="IPR018247">
    <property type="entry name" value="EF_Hand_1_Ca_BS"/>
</dbReference>
<proteinExistence type="predicted"/>
<feature type="compositionally biased region" description="Basic and acidic residues" evidence="1">
    <location>
        <begin position="42"/>
        <end position="53"/>
    </location>
</feature>
<evidence type="ECO:0000259" key="2">
    <source>
        <dbReference type="PROSITE" id="PS50222"/>
    </source>
</evidence>
<dbReference type="PROSITE" id="PS00018">
    <property type="entry name" value="EF_HAND_1"/>
    <property type="match status" value="1"/>
</dbReference>
<dbReference type="InterPro" id="IPR011992">
    <property type="entry name" value="EF-hand-dom_pair"/>
</dbReference>
<feature type="domain" description="EF-hand" evidence="2">
    <location>
        <begin position="55"/>
        <end position="90"/>
    </location>
</feature>
<dbReference type="OrthoDB" id="1145220at2"/>
<comment type="caution">
    <text evidence="3">The sequence shown here is derived from an EMBL/GenBank/DDBJ whole genome shotgun (WGS) entry which is preliminary data.</text>
</comment>
<dbReference type="RefSeq" id="WP_132217258.1">
    <property type="nucleotide sequence ID" value="NZ_OX156936.1"/>
</dbReference>
<dbReference type="SUPFAM" id="SSF47473">
    <property type="entry name" value="EF-hand"/>
    <property type="match status" value="1"/>
</dbReference>
<dbReference type="Pfam" id="PF13202">
    <property type="entry name" value="EF-hand_5"/>
    <property type="match status" value="2"/>
</dbReference>
<evidence type="ECO:0000313" key="4">
    <source>
        <dbReference type="Proteomes" id="UP000295455"/>
    </source>
</evidence>
<gene>
    <name evidence="3" type="ORF">EV196_103344</name>
</gene>
<dbReference type="GO" id="GO:0005509">
    <property type="term" value="F:calcium ion binding"/>
    <property type="evidence" value="ECO:0007669"/>
    <property type="project" value="InterPro"/>
</dbReference>
<dbReference type="EMBL" id="SLUP01000003">
    <property type="protein sequence ID" value="TCL66924.1"/>
    <property type="molecule type" value="Genomic_DNA"/>
</dbReference>
<feature type="compositionally biased region" description="Basic and acidic residues" evidence="1">
    <location>
        <begin position="63"/>
        <end position="88"/>
    </location>
</feature>
<organism evidence="3 4">
    <name type="scientific">Mariniflexile fucanivorans</name>
    <dbReference type="NCBI Taxonomy" id="264023"/>
    <lineage>
        <taxon>Bacteria</taxon>
        <taxon>Pseudomonadati</taxon>
        <taxon>Bacteroidota</taxon>
        <taxon>Flavobacteriia</taxon>
        <taxon>Flavobacteriales</taxon>
        <taxon>Flavobacteriaceae</taxon>
        <taxon>Mariniflexile</taxon>
    </lineage>
</organism>
<keyword evidence="4" id="KW-1185">Reference proteome</keyword>
<accession>A0A4R1RL46</accession>
<protein>
    <submittedName>
        <fullName evidence="3">EF hand domain-containing protein</fullName>
    </submittedName>
</protein>
<dbReference type="Gene3D" id="1.10.238.10">
    <property type="entry name" value="EF-hand"/>
    <property type="match status" value="1"/>
</dbReference>
<dbReference type="AlphaFoldDB" id="A0A4R1RL46"/>
<feature type="compositionally biased region" description="Gly residues" evidence="1">
    <location>
        <begin position="90"/>
        <end position="99"/>
    </location>
</feature>
<evidence type="ECO:0000256" key="1">
    <source>
        <dbReference type="SAM" id="MobiDB-lite"/>
    </source>
</evidence>
<feature type="region of interest" description="Disordered" evidence="1">
    <location>
        <begin position="42"/>
        <end position="99"/>
    </location>
</feature>
<reference evidence="3 4" key="1">
    <citation type="submission" date="2019-03" db="EMBL/GenBank/DDBJ databases">
        <title>Genomic Encyclopedia of Type Strains, Phase IV (KMG-IV): sequencing the most valuable type-strain genomes for metagenomic binning, comparative biology and taxonomic classification.</title>
        <authorList>
            <person name="Goeker M."/>
        </authorList>
    </citation>
    <scope>NUCLEOTIDE SEQUENCE [LARGE SCALE GENOMIC DNA]</scope>
    <source>
        <strain evidence="3 4">DSM 18792</strain>
    </source>
</reference>
<dbReference type="InterPro" id="IPR002048">
    <property type="entry name" value="EF_hand_dom"/>
</dbReference>
<sequence>MNKNKLKLGIAMLGIVLLASCKSSEGENKKGGQPSIEKLLSEMDANKDGKLSKTEVSGPLKTDFSKIDTDKDGFLSEAELKNAPKPERQGGQGGPPDRN</sequence>
<dbReference type="PROSITE" id="PS51257">
    <property type="entry name" value="PROKAR_LIPOPROTEIN"/>
    <property type="match status" value="1"/>
</dbReference>
<dbReference type="PROSITE" id="PS50222">
    <property type="entry name" value="EF_HAND_2"/>
    <property type="match status" value="1"/>
</dbReference>
<name>A0A4R1RL46_9FLAO</name>
<evidence type="ECO:0000313" key="3">
    <source>
        <dbReference type="EMBL" id="TCL66924.1"/>
    </source>
</evidence>